<keyword evidence="11" id="KW-1185">Reference proteome</keyword>
<keyword evidence="5 10" id="KW-0808">Transferase</keyword>
<evidence type="ECO:0000313" key="10">
    <source>
        <dbReference type="EMBL" id="QAT17503.1"/>
    </source>
</evidence>
<dbReference type="AlphaFoldDB" id="A0A410P5S8"/>
<comment type="catalytic activity">
    <reaction evidence="1">
        <text>a 4-O-methyl-thymidine in DNA + L-cysteinyl-[protein] = a thymidine in DNA + S-methyl-L-cysteinyl-[protein]</text>
        <dbReference type="Rhea" id="RHEA:53428"/>
        <dbReference type="Rhea" id="RHEA-COMP:10131"/>
        <dbReference type="Rhea" id="RHEA-COMP:10132"/>
        <dbReference type="Rhea" id="RHEA-COMP:13555"/>
        <dbReference type="Rhea" id="RHEA-COMP:13556"/>
        <dbReference type="ChEBI" id="CHEBI:29950"/>
        <dbReference type="ChEBI" id="CHEBI:82612"/>
        <dbReference type="ChEBI" id="CHEBI:137386"/>
        <dbReference type="ChEBI" id="CHEBI:137387"/>
        <dbReference type="EC" id="2.1.1.63"/>
    </reaction>
</comment>
<dbReference type="PANTHER" id="PTHR10815:SF13">
    <property type="entry name" value="METHYLATED-DNA--PROTEIN-CYSTEINE METHYLTRANSFERASE"/>
    <property type="match status" value="1"/>
</dbReference>
<gene>
    <name evidence="10" type="ORF">BU251_07130</name>
</gene>
<dbReference type="FunFam" id="1.10.10.10:FF:000214">
    <property type="entry name" value="Methylated-DNA--protein-cysteine methyltransferase"/>
    <property type="match status" value="1"/>
</dbReference>
<dbReference type="PROSITE" id="PS00374">
    <property type="entry name" value="MGMT"/>
    <property type="match status" value="1"/>
</dbReference>
<dbReference type="Pfam" id="PF01035">
    <property type="entry name" value="DNA_binding_1"/>
    <property type="match status" value="1"/>
</dbReference>
<evidence type="ECO:0000256" key="8">
    <source>
        <dbReference type="ARBA" id="ARBA00049348"/>
    </source>
</evidence>
<organism evidence="10 11">
    <name type="scientific">Velamenicoccus archaeovorus</name>
    <dbReference type="NCBI Taxonomy" id="1930593"/>
    <lineage>
        <taxon>Bacteria</taxon>
        <taxon>Pseudomonadati</taxon>
        <taxon>Candidatus Omnitrophota</taxon>
        <taxon>Candidatus Velamenicoccus</taxon>
    </lineage>
</organism>
<name>A0A410P5S8_VELA1</name>
<comment type="catalytic activity">
    <reaction evidence="8">
        <text>a 6-O-methyl-2'-deoxyguanosine in DNA + L-cysteinyl-[protein] = S-methyl-L-cysteinyl-[protein] + a 2'-deoxyguanosine in DNA</text>
        <dbReference type="Rhea" id="RHEA:24000"/>
        <dbReference type="Rhea" id="RHEA-COMP:10131"/>
        <dbReference type="Rhea" id="RHEA-COMP:10132"/>
        <dbReference type="Rhea" id="RHEA-COMP:11367"/>
        <dbReference type="Rhea" id="RHEA-COMP:11368"/>
        <dbReference type="ChEBI" id="CHEBI:29950"/>
        <dbReference type="ChEBI" id="CHEBI:82612"/>
        <dbReference type="ChEBI" id="CHEBI:85445"/>
        <dbReference type="ChEBI" id="CHEBI:85448"/>
        <dbReference type="EC" id="2.1.1.63"/>
    </reaction>
</comment>
<keyword evidence="4 10" id="KW-0489">Methyltransferase</keyword>
<evidence type="ECO:0000313" key="11">
    <source>
        <dbReference type="Proteomes" id="UP000287243"/>
    </source>
</evidence>
<evidence type="ECO:0000256" key="4">
    <source>
        <dbReference type="ARBA" id="ARBA00022603"/>
    </source>
</evidence>
<dbReference type="RefSeq" id="WP_128700336.1">
    <property type="nucleotide sequence ID" value="NZ_CP019384.1"/>
</dbReference>
<dbReference type="InterPro" id="IPR001497">
    <property type="entry name" value="MethylDNA_cys_MeTrfase_AS"/>
</dbReference>
<dbReference type="CDD" id="cd06445">
    <property type="entry name" value="ATase"/>
    <property type="match status" value="1"/>
</dbReference>
<dbReference type="InterPro" id="IPR036388">
    <property type="entry name" value="WH-like_DNA-bd_sf"/>
</dbReference>
<dbReference type="KEGG" id="vai:BU251_07130"/>
<dbReference type="Gene3D" id="1.10.10.10">
    <property type="entry name" value="Winged helix-like DNA-binding domain superfamily/Winged helix DNA-binding domain"/>
    <property type="match status" value="1"/>
</dbReference>
<comment type="similarity">
    <text evidence="2">Belongs to the MGMT family.</text>
</comment>
<evidence type="ECO:0000256" key="7">
    <source>
        <dbReference type="ARBA" id="ARBA00023204"/>
    </source>
</evidence>
<protein>
    <recommendedName>
        <fullName evidence="3">methylated-DNA--[protein]-cysteine S-methyltransferase</fullName>
        <ecNumber evidence="3">2.1.1.63</ecNumber>
    </recommendedName>
</protein>
<proteinExistence type="inferred from homology"/>
<evidence type="ECO:0000256" key="6">
    <source>
        <dbReference type="ARBA" id="ARBA00022763"/>
    </source>
</evidence>
<feature type="domain" description="Methylated-DNA-[protein]-cysteine S-methyltransferase DNA binding" evidence="9">
    <location>
        <begin position="7"/>
        <end position="86"/>
    </location>
</feature>
<reference evidence="10 11" key="1">
    <citation type="submission" date="2017-01" db="EMBL/GenBank/DDBJ databases">
        <title>First insights into the biology of 'candidatus Vampirococcus archaeovorus'.</title>
        <authorList>
            <person name="Kizina J."/>
            <person name="Jordan S."/>
            <person name="Stueber K."/>
            <person name="Reinhardt R."/>
            <person name="Harder J."/>
        </authorList>
    </citation>
    <scope>NUCLEOTIDE SEQUENCE [LARGE SCALE GENOMIC DNA]</scope>
    <source>
        <strain evidence="10 11">LiM</strain>
    </source>
</reference>
<evidence type="ECO:0000259" key="9">
    <source>
        <dbReference type="Pfam" id="PF01035"/>
    </source>
</evidence>
<evidence type="ECO:0000256" key="5">
    <source>
        <dbReference type="ARBA" id="ARBA00022679"/>
    </source>
</evidence>
<evidence type="ECO:0000256" key="1">
    <source>
        <dbReference type="ARBA" id="ARBA00001286"/>
    </source>
</evidence>
<dbReference type="OrthoDB" id="9802228at2"/>
<dbReference type="GO" id="GO:0032259">
    <property type="term" value="P:methylation"/>
    <property type="evidence" value="ECO:0007669"/>
    <property type="project" value="UniProtKB-KW"/>
</dbReference>
<dbReference type="EMBL" id="CP019384">
    <property type="protein sequence ID" value="QAT17503.1"/>
    <property type="molecule type" value="Genomic_DNA"/>
</dbReference>
<dbReference type="NCBIfam" id="TIGR00589">
    <property type="entry name" value="ogt"/>
    <property type="match status" value="1"/>
</dbReference>
<dbReference type="GO" id="GO:0006281">
    <property type="term" value="P:DNA repair"/>
    <property type="evidence" value="ECO:0007669"/>
    <property type="project" value="UniProtKB-KW"/>
</dbReference>
<dbReference type="EC" id="2.1.1.63" evidence="3"/>
<dbReference type="PANTHER" id="PTHR10815">
    <property type="entry name" value="METHYLATED-DNA--PROTEIN-CYSTEINE METHYLTRANSFERASE"/>
    <property type="match status" value="1"/>
</dbReference>
<sequence length="99" mass="11050">MRQKLTPFQKAVYAATMEIPLGETRSYAWIARRIGSPKSSRAVGNALNKNPYAPFVPCHRVISSDGSLGGFRGGLVKKLRLLKQERKFSRAKKSMVVSR</sequence>
<keyword evidence="7" id="KW-0234">DNA repair</keyword>
<accession>A0A410P5S8</accession>
<evidence type="ECO:0000256" key="2">
    <source>
        <dbReference type="ARBA" id="ARBA00008711"/>
    </source>
</evidence>
<dbReference type="GO" id="GO:0003908">
    <property type="term" value="F:methylated-DNA-[protein]-cysteine S-methyltransferase activity"/>
    <property type="evidence" value="ECO:0007669"/>
    <property type="project" value="UniProtKB-EC"/>
</dbReference>
<dbReference type="InterPro" id="IPR014048">
    <property type="entry name" value="MethylDNA_cys_MeTrfase_DNA-bd"/>
</dbReference>
<dbReference type="SUPFAM" id="SSF46767">
    <property type="entry name" value="Methylated DNA-protein cysteine methyltransferase, C-terminal domain"/>
    <property type="match status" value="1"/>
</dbReference>
<dbReference type="InterPro" id="IPR036217">
    <property type="entry name" value="MethylDNA_cys_MeTrfase_DNAb"/>
</dbReference>
<keyword evidence="6" id="KW-0227">DNA damage</keyword>
<dbReference type="Proteomes" id="UP000287243">
    <property type="component" value="Chromosome"/>
</dbReference>
<evidence type="ECO:0000256" key="3">
    <source>
        <dbReference type="ARBA" id="ARBA00011918"/>
    </source>
</evidence>